<keyword evidence="2" id="KW-0238">DNA-binding</keyword>
<evidence type="ECO:0000313" key="5">
    <source>
        <dbReference type="EMBL" id="NMF87333.1"/>
    </source>
</evidence>
<keyword evidence="3" id="KW-0804">Transcription</keyword>
<dbReference type="InterPro" id="IPR009057">
    <property type="entry name" value="Homeodomain-like_sf"/>
</dbReference>
<dbReference type="Pfam" id="PF01965">
    <property type="entry name" value="DJ-1_PfpI"/>
    <property type="match status" value="1"/>
</dbReference>
<dbReference type="PROSITE" id="PS00041">
    <property type="entry name" value="HTH_ARAC_FAMILY_1"/>
    <property type="match status" value="1"/>
</dbReference>
<evidence type="ECO:0000256" key="1">
    <source>
        <dbReference type="ARBA" id="ARBA00023015"/>
    </source>
</evidence>
<dbReference type="Gene3D" id="1.10.10.60">
    <property type="entry name" value="Homeodomain-like"/>
    <property type="match status" value="1"/>
</dbReference>
<dbReference type="PANTHER" id="PTHR43130">
    <property type="entry name" value="ARAC-FAMILY TRANSCRIPTIONAL REGULATOR"/>
    <property type="match status" value="1"/>
</dbReference>
<dbReference type="SUPFAM" id="SSF52317">
    <property type="entry name" value="Class I glutamine amidotransferase-like"/>
    <property type="match status" value="1"/>
</dbReference>
<dbReference type="InterPro" id="IPR029062">
    <property type="entry name" value="Class_I_gatase-like"/>
</dbReference>
<dbReference type="InterPro" id="IPR018062">
    <property type="entry name" value="HTH_AraC-typ_CS"/>
</dbReference>
<dbReference type="InterPro" id="IPR052158">
    <property type="entry name" value="INH-QAR"/>
</dbReference>
<organism evidence="5 6">
    <name type="scientific">Aromatoleum petrolei</name>
    <dbReference type="NCBI Taxonomy" id="76116"/>
    <lineage>
        <taxon>Bacteria</taxon>
        <taxon>Pseudomonadati</taxon>
        <taxon>Pseudomonadota</taxon>
        <taxon>Betaproteobacteria</taxon>
        <taxon>Rhodocyclales</taxon>
        <taxon>Rhodocyclaceae</taxon>
        <taxon>Aromatoleum</taxon>
    </lineage>
</organism>
<dbReference type="Proteomes" id="UP000652074">
    <property type="component" value="Unassembled WGS sequence"/>
</dbReference>
<dbReference type="SUPFAM" id="SSF46689">
    <property type="entry name" value="Homeodomain-like"/>
    <property type="match status" value="2"/>
</dbReference>
<dbReference type="CDD" id="cd03136">
    <property type="entry name" value="GATase1_AraC_ArgR_like"/>
    <property type="match status" value="1"/>
</dbReference>
<gene>
    <name evidence="5" type="ORF">GPA26_02450</name>
</gene>
<keyword evidence="6" id="KW-1185">Reference proteome</keyword>
<evidence type="ECO:0000313" key="6">
    <source>
        <dbReference type="Proteomes" id="UP000652074"/>
    </source>
</evidence>
<reference evidence="5 6" key="1">
    <citation type="submission" date="2019-12" db="EMBL/GenBank/DDBJ databases">
        <title>Comparative genomics gives insights into the taxonomy of the Azoarcus-Aromatoleum group and reveals separate origins of nif in the plant-associated Azoarcus and non-plant-associated Aromatoleum sub-groups.</title>
        <authorList>
            <person name="Lafos M."/>
            <person name="Maluk M."/>
            <person name="Batista M."/>
            <person name="Junghare M."/>
            <person name="Carmona M."/>
            <person name="Faoro H."/>
            <person name="Cruz L.M."/>
            <person name="Battistoni F."/>
            <person name="De Souza E."/>
            <person name="Pedrosa F."/>
            <person name="Chen W.-M."/>
            <person name="Poole P.S."/>
            <person name="Dixon R.A."/>
            <person name="James E.K."/>
        </authorList>
    </citation>
    <scope>NUCLEOTIDE SEQUENCE [LARGE SCALE GENOMIC DNA]</scope>
    <source>
        <strain evidence="5 6">ToN1</strain>
    </source>
</reference>
<dbReference type="EMBL" id="WTVR01000003">
    <property type="protein sequence ID" value="NMF87333.1"/>
    <property type="molecule type" value="Genomic_DNA"/>
</dbReference>
<proteinExistence type="predicted"/>
<accession>A0ABX1MHS4</accession>
<dbReference type="InterPro" id="IPR002818">
    <property type="entry name" value="DJ-1/PfpI"/>
</dbReference>
<comment type="caution">
    <text evidence="5">The sequence shown here is derived from an EMBL/GenBank/DDBJ whole genome shotgun (WGS) entry which is preliminary data.</text>
</comment>
<name>A0ABX1MHS4_9RHOO</name>
<dbReference type="Pfam" id="PF12833">
    <property type="entry name" value="HTH_18"/>
    <property type="match status" value="1"/>
</dbReference>
<feature type="domain" description="HTH araC/xylS-type" evidence="4">
    <location>
        <begin position="221"/>
        <end position="319"/>
    </location>
</feature>
<evidence type="ECO:0000259" key="4">
    <source>
        <dbReference type="PROSITE" id="PS01124"/>
    </source>
</evidence>
<dbReference type="PANTHER" id="PTHR43130:SF3">
    <property type="entry name" value="HTH-TYPE TRANSCRIPTIONAL REGULATOR RV1931C"/>
    <property type="match status" value="1"/>
</dbReference>
<dbReference type="SMART" id="SM00342">
    <property type="entry name" value="HTH_ARAC"/>
    <property type="match status" value="1"/>
</dbReference>
<evidence type="ECO:0000256" key="3">
    <source>
        <dbReference type="ARBA" id="ARBA00023163"/>
    </source>
</evidence>
<dbReference type="InterPro" id="IPR018060">
    <property type="entry name" value="HTH_AraC"/>
</dbReference>
<dbReference type="Gene3D" id="3.40.50.880">
    <property type="match status" value="1"/>
</dbReference>
<keyword evidence="1" id="KW-0805">Transcription regulation</keyword>
<dbReference type="RefSeq" id="WP_169204767.1">
    <property type="nucleotide sequence ID" value="NZ_CP059560.1"/>
</dbReference>
<dbReference type="PROSITE" id="PS01124">
    <property type="entry name" value="HTH_ARAC_FAMILY_2"/>
    <property type="match status" value="1"/>
</dbReference>
<protein>
    <submittedName>
        <fullName evidence="5">Helix-turn-helix domain-containing protein</fullName>
    </submittedName>
</protein>
<sequence>MAAATAAPTYRFAFITLDNYSMIALSSAIEPLRMANYLSGREVYQWSIVTLDGQPATASNGAYMLPTVALDETGPVNIAFVCGGIKVKEAITPPLLAALRRLAQRHVPIGALCTGSYALAMAGVLEKHPVAIHWENMAGLLEEFPGIHVTEKLFSIGDDRYTCSGGIAPLDLMLHLIKDQLGPEIALAISEQFIVERVRDDNDRQRIPLQNQVGICQENLLKVAALMEANIEEPLSLDELSDEIGVSRRQIERLFKRYLNCVPTKYYLDLRLHRARALLLQTSMSILEIAIACGFRTPPHFAKCYRDLFGYPPSGERSQKCRNRTFTPVPLLSMPRPQSKTPSVDYYGNA</sequence>
<evidence type="ECO:0000256" key="2">
    <source>
        <dbReference type="ARBA" id="ARBA00023125"/>
    </source>
</evidence>